<evidence type="ECO:0000256" key="1">
    <source>
        <dbReference type="SAM" id="MobiDB-lite"/>
    </source>
</evidence>
<sequence length="415" mass="46315">MGFRDWFRGDQVPAKEENTPQAMGQTYDLSNVTSSQELADYMRSGKETASGVAVGESESLQVSTVFRCVNLLCGVIGTVPIRIKDEETLKVDYKNPISVLINRKPNGWQTAQEFRKYLQMCVLLRGNGYAYKVRSGSKIVSLIPMPPSQTEVKQENDLSLKYTYTRRDGTKVEFAQDDIFHLRGMSLDGVKGLSVIQYAREAIGFSKAASDHGSSTFKNGTNLGAVLEHPKSMGPDAQKRLRDGLEKYRGSKNAGKTLILEEDMKYKSLGMTFEDAEFVENKKFSVIEIAMFFGVPPHMIGFTETSTSWGSGIEQQSMGFVNYTLNDWFETWTGATERDLLSNRMDLVAEVDSSKLLRGDIAARSEANAKSLQWGYRSPNEVRRSEGLPPREGGDRFYEPPNTAGKQNGDKDNES</sequence>
<name>A0A0M2R7C7_9PROT</name>
<protein>
    <recommendedName>
        <fullName evidence="4">Portal protein</fullName>
    </recommendedName>
</protein>
<dbReference type="STRING" id="1549748.WH95_18530"/>
<dbReference type="Proteomes" id="UP000034491">
    <property type="component" value="Unassembled WGS sequence"/>
</dbReference>
<dbReference type="InterPro" id="IPR006944">
    <property type="entry name" value="Phage/GTA_portal"/>
</dbReference>
<proteinExistence type="predicted"/>
<dbReference type="EMBL" id="LANI01000032">
    <property type="protein sequence ID" value="KKJ75438.1"/>
    <property type="molecule type" value="Genomic_DNA"/>
</dbReference>
<dbReference type="Pfam" id="PF04860">
    <property type="entry name" value="Phage_portal"/>
    <property type="match status" value="1"/>
</dbReference>
<evidence type="ECO:0000313" key="2">
    <source>
        <dbReference type="EMBL" id="KKJ75438.1"/>
    </source>
</evidence>
<dbReference type="AlphaFoldDB" id="A0A0M2R7C7"/>
<dbReference type="InterPro" id="IPR006427">
    <property type="entry name" value="Portal_HK97"/>
</dbReference>
<evidence type="ECO:0000313" key="3">
    <source>
        <dbReference type="Proteomes" id="UP000034491"/>
    </source>
</evidence>
<comment type="caution">
    <text evidence="2">The sequence shown here is derived from an EMBL/GenBank/DDBJ whole genome shotgun (WGS) entry which is preliminary data.</text>
</comment>
<accession>A0A0M2R7C7</accession>
<dbReference type="PATRIC" id="fig|1549748.8.peg.2984"/>
<feature type="region of interest" description="Disordered" evidence="1">
    <location>
        <begin position="375"/>
        <end position="415"/>
    </location>
</feature>
<gene>
    <name evidence="2" type="ORF">WH95_18530</name>
</gene>
<keyword evidence="3" id="KW-1185">Reference proteome</keyword>
<evidence type="ECO:0008006" key="4">
    <source>
        <dbReference type="Google" id="ProtNLM"/>
    </source>
</evidence>
<reference evidence="2 3" key="1">
    <citation type="submission" date="2015-03" db="EMBL/GenBank/DDBJ databases">
        <title>Genome sequence of Kiloniella sp. P1-1, isolated from the gut microflora of Pacific white shrimp, Penaeus vannamei.</title>
        <authorList>
            <person name="Shao Z."/>
            <person name="Wang L."/>
            <person name="Li X."/>
        </authorList>
    </citation>
    <scope>NUCLEOTIDE SEQUENCE [LARGE SCALE GENOMIC DNA]</scope>
    <source>
        <strain evidence="2 3">P1-1</strain>
    </source>
</reference>
<dbReference type="RefSeq" id="WP_046509866.1">
    <property type="nucleotide sequence ID" value="NZ_LANI01000032.1"/>
</dbReference>
<organism evidence="2 3">
    <name type="scientific">Kiloniella litopenaei</name>
    <dbReference type="NCBI Taxonomy" id="1549748"/>
    <lineage>
        <taxon>Bacteria</taxon>
        <taxon>Pseudomonadati</taxon>
        <taxon>Pseudomonadota</taxon>
        <taxon>Alphaproteobacteria</taxon>
        <taxon>Rhodospirillales</taxon>
        <taxon>Kiloniellaceae</taxon>
        <taxon>Kiloniella</taxon>
    </lineage>
</organism>
<dbReference type="NCBIfam" id="TIGR01537">
    <property type="entry name" value="portal_HK97"/>
    <property type="match status" value="1"/>
</dbReference>